<dbReference type="InterPro" id="IPR003673">
    <property type="entry name" value="CoA-Trfase_fam_III"/>
</dbReference>
<dbReference type="RefSeq" id="WP_270948651.1">
    <property type="nucleotide sequence ID" value="NZ_JAQGLA010000013.1"/>
</dbReference>
<dbReference type="GO" id="GO:0016740">
    <property type="term" value="F:transferase activity"/>
    <property type="evidence" value="ECO:0007669"/>
    <property type="project" value="UniProtKB-KW"/>
</dbReference>
<evidence type="ECO:0000313" key="3">
    <source>
        <dbReference type="Proteomes" id="UP001210380"/>
    </source>
</evidence>
<proteinExistence type="predicted"/>
<gene>
    <name evidence="2" type="ORF">OU415_11520</name>
</gene>
<protein>
    <submittedName>
        <fullName evidence="2">CoA transferase</fullName>
    </submittedName>
</protein>
<reference evidence="2 3" key="1">
    <citation type="submission" date="2022-11" db="EMBL/GenBank/DDBJ databases">
        <title>Draft genome sequence of Saccharopolyspora sp. WRP15-2 isolated from rhizosphere soils of wild rice in Thailand.</title>
        <authorList>
            <person name="Duangmal K."/>
            <person name="Kammanee S."/>
            <person name="Muangham S."/>
        </authorList>
    </citation>
    <scope>NUCLEOTIDE SEQUENCE [LARGE SCALE GENOMIC DNA]</scope>
    <source>
        <strain evidence="2 3">WRP15-2</strain>
    </source>
</reference>
<dbReference type="Proteomes" id="UP001210380">
    <property type="component" value="Unassembled WGS sequence"/>
</dbReference>
<keyword evidence="1 2" id="KW-0808">Transferase</keyword>
<name>A0ABT4UWG9_9PSEU</name>
<comment type="caution">
    <text evidence="2">The sequence shown here is derived from an EMBL/GenBank/DDBJ whole genome shotgun (WGS) entry which is preliminary data.</text>
</comment>
<evidence type="ECO:0000256" key="1">
    <source>
        <dbReference type="ARBA" id="ARBA00022679"/>
    </source>
</evidence>
<dbReference type="EMBL" id="JAQGLA010000013">
    <property type="protein sequence ID" value="MDA3626066.1"/>
    <property type="molecule type" value="Genomic_DNA"/>
</dbReference>
<dbReference type="PANTHER" id="PTHR48207:SF4">
    <property type="entry name" value="BLL6097 PROTEIN"/>
    <property type="match status" value="1"/>
</dbReference>
<keyword evidence="3" id="KW-1185">Reference proteome</keyword>
<dbReference type="Gene3D" id="3.40.50.10540">
    <property type="entry name" value="Crotonobetainyl-coa:carnitine coa-transferase, domain 1"/>
    <property type="match status" value="1"/>
</dbReference>
<dbReference type="PANTHER" id="PTHR48207">
    <property type="entry name" value="SUCCINATE--HYDROXYMETHYLGLUTARATE COA-TRANSFERASE"/>
    <property type="match status" value="1"/>
</dbReference>
<dbReference type="Pfam" id="PF02515">
    <property type="entry name" value="CoA_transf_3"/>
    <property type="match status" value="1"/>
</dbReference>
<sequence length="326" mass="35037">MRTGDLCNSDGSDLPLKGVRVVDFTHFVAGPWCTMLLADLGAEVVKIEPPRTGEISRRMGAVFHGPYSAIYLAFNRNKRSVELDLKQPDGQAAAHRLVAGADVVVQNFRPAVAPKLRMDADRLVGQHPTLIYFAISAFGQTGPYAERPGNDPIIQALSGAMLLGRAPGERPLRMGVSLPDFAAGILAALSISSALMQRRRTGRGAVLELNLLDAELFAQIDHVLRLALGAPAEHEAGRDAAPVRSPTEALQSRPGLTFQVEMPGADLLKLVRTPVRSEPEWSMDHTPPPLLGADTAAVLGELGYSPREIERLAEKGVVGEVASRNR</sequence>
<dbReference type="InterPro" id="IPR050483">
    <property type="entry name" value="CoA-transferase_III_domain"/>
</dbReference>
<dbReference type="InterPro" id="IPR023606">
    <property type="entry name" value="CoA-Trfase_III_dom_1_sf"/>
</dbReference>
<accession>A0ABT4UWG9</accession>
<evidence type="ECO:0000313" key="2">
    <source>
        <dbReference type="EMBL" id="MDA3626066.1"/>
    </source>
</evidence>
<dbReference type="SUPFAM" id="SSF89796">
    <property type="entry name" value="CoA-transferase family III (CaiB/BaiF)"/>
    <property type="match status" value="1"/>
</dbReference>
<organism evidence="2 3">
    <name type="scientific">Saccharopolyspora oryzae</name>
    <dbReference type="NCBI Taxonomy" id="2997343"/>
    <lineage>
        <taxon>Bacteria</taxon>
        <taxon>Bacillati</taxon>
        <taxon>Actinomycetota</taxon>
        <taxon>Actinomycetes</taxon>
        <taxon>Pseudonocardiales</taxon>
        <taxon>Pseudonocardiaceae</taxon>
        <taxon>Saccharopolyspora</taxon>
    </lineage>
</organism>